<dbReference type="GO" id="GO:0070403">
    <property type="term" value="F:NAD+ binding"/>
    <property type="evidence" value="ECO:0007669"/>
    <property type="project" value="InterPro"/>
</dbReference>
<evidence type="ECO:0000259" key="7">
    <source>
        <dbReference type="Pfam" id="PF02737"/>
    </source>
</evidence>
<feature type="binding site" evidence="5">
    <location>
        <position position="102"/>
    </location>
    <ligand>
        <name>NAD(+)</name>
        <dbReference type="ChEBI" id="CHEBI:57540"/>
    </ligand>
</feature>
<sequence>MTSPTAVRRTAGIVGAGTMGAGVAQCLVEAGYRVVVYDPVPGALDDGRSRLAAGLRTRALLRPGPAVESAGIGERMCWTADPEPLADAEFVIECGPERVPVKRDILATLDATCAATTVIASNTSAIPITRIAGWVRNPERVLGMHFMNPAPLKDTVEVIRALHTSDETIDAARELLAAMGKDAVLVADAAGFVSNRVLMLTVNEAAFLVHERTAPAREVDQVFRRCFGHPMGPLETADLIGLDVILDSLDVLYEHYRDPKFRPCPLLAQLVYAGHHGRKSGRGFHTYRAATGRRPG</sequence>
<evidence type="ECO:0000256" key="4">
    <source>
        <dbReference type="PIRSR" id="PIRSR000105-1"/>
    </source>
</evidence>
<reference evidence="9" key="1">
    <citation type="submission" date="2016-06" db="EMBL/GenBank/DDBJ databases">
        <authorList>
            <person name="Varghese N."/>
            <person name="Submissions Spin"/>
        </authorList>
    </citation>
    <scope>NUCLEOTIDE SEQUENCE [LARGE SCALE GENOMIC DNA]</scope>
    <source>
        <strain evidence="9">DSM 43816</strain>
    </source>
</reference>
<feature type="binding site" evidence="5">
    <location>
        <begin position="15"/>
        <end position="20"/>
    </location>
    <ligand>
        <name>NAD(+)</name>
        <dbReference type="ChEBI" id="CHEBI:57540"/>
    </ligand>
</feature>
<evidence type="ECO:0000313" key="8">
    <source>
        <dbReference type="EMBL" id="SCF36041.1"/>
    </source>
</evidence>
<gene>
    <name evidence="8" type="ORF">GA0070618_5724</name>
</gene>
<feature type="binding site" evidence="5">
    <location>
        <position position="38"/>
    </location>
    <ligand>
        <name>NAD(+)</name>
        <dbReference type="ChEBI" id="CHEBI:57540"/>
    </ligand>
</feature>
<dbReference type="GO" id="GO:0006631">
    <property type="term" value="P:fatty acid metabolic process"/>
    <property type="evidence" value="ECO:0007669"/>
    <property type="project" value="InterPro"/>
</dbReference>
<dbReference type="Pfam" id="PF00725">
    <property type="entry name" value="3HCDH"/>
    <property type="match status" value="1"/>
</dbReference>
<feature type="site" description="Important for catalytic activity" evidence="4">
    <location>
        <position position="145"/>
    </location>
</feature>
<name>A0A1C4ZTC5_MICEC</name>
<feature type="domain" description="3-hydroxyacyl-CoA dehydrogenase NAD binding" evidence="7">
    <location>
        <begin position="11"/>
        <end position="188"/>
    </location>
</feature>
<dbReference type="SUPFAM" id="SSF51735">
    <property type="entry name" value="NAD(P)-binding Rossmann-fold domains"/>
    <property type="match status" value="1"/>
</dbReference>
<dbReference type="GO" id="GO:0016616">
    <property type="term" value="F:oxidoreductase activity, acting on the CH-OH group of donors, NAD or NADP as acceptor"/>
    <property type="evidence" value="ECO:0007669"/>
    <property type="project" value="InterPro"/>
</dbReference>
<evidence type="ECO:0000256" key="3">
    <source>
        <dbReference type="ARBA" id="ARBA00023002"/>
    </source>
</evidence>
<evidence type="ECO:0000256" key="2">
    <source>
        <dbReference type="ARBA" id="ARBA00009463"/>
    </source>
</evidence>
<dbReference type="InterPro" id="IPR006176">
    <property type="entry name" value="3-OHacyl-CoA_DH_NAD-bd"/>
</dbReference>
<feature type="binding site" evidence="5">
    <location>
        <position position="279"/>
    </location>
    <ligand>
        <name>NAD(+)</name>
        <dbReference type="ChEBI" id="CHEBI:57540"/>
    </ligand>
</feature>
<dbReference type="InterPro" id="IPR022694">
    <property type="entry name" value="3-OHacyl-CoA_DH"/>
</dbReference>
<keyword evidence="3" id="KW-0560">Oxidoreductase</keyword>
<dbReference type="AlphaFoldDB" id="A0A1C4ZTC5"/>
<dbReference type="SUPFAM" id="SSF48179">
    <property type="entry name" value="6-phosphogluconate dehydrogenase C-terminal domain-like"/>
    <property type="match status" value="1"/>
</dbReference>
<dbReference type="RefSeq" id="WP_197701672.1">
    <property type="nucleotide sequence ID" value="NZ_LT607413.1"/>
</dbReference>
<evidence type="ECO:0000256" key="5">
    <source>
        <dbReference type="PIRSR" id="PIRSR000105-2"/>
    </source>
</evidence>
<dbReference type="InParanoid" id="A0A1C4ZTC5"/>
<feature type="binding site" evidence="5">
    <location>
        <position position="124"/>
    </location>
    <ligand>
        <name>NAD(+)</name>
        <dbReference type="ChEBI" id="CHEBI:57540"/>
    </ligand>
</feature>
<feature type="domain" description="3-hydroxyacyl-CoA dehydrogenase C-terminal" evidence="6">
    <location>
        <begin position="191"/>
        <end position="287"/>
    </location>
</feature>
<dbReference type="InterPro" id="IPR006108">
    <property type="entry name" value="3HC_DH_C"/>
</dbReference>
<dbReference type="InterPro" id="IPR013328">
    <property type="entry name" value="6PGD_dom2"/>
</dbReference>
<comment type="similarity">
    <text evidence="2">Belongs to the 3-hydroxyacyl-CoA dehydrogenase family.</text>
</comment>
<dbReference type="Pfam" id="PF02737">
    <property type="entry name" value="3HCDH_N"/>
    <property type="match status" value="1"/>
</dbReference>
<dbReference type="PANTHER" id="PTHR48075">
    <property type="entry name" value="3-HYDROXYACYL-COA DEHYDROGENASE FAMILY PROTEIN"/>
    <property type="match status" value="1"/>
</dbReference>
<feature type="binding site" evidence="5">
    <location>
        <position position="97"/>
    </location>
    <ligand>
        <name>NAD(+)</name>
        <dbReference type="ChEBI" id="CHEBI:57540"/>
    </ligand>
</feature>
<dbReference type="PIRSF" id="PIRSF000105">
    <property type="entry name" value="HCDH"/>
    <property type="match status" value="1"/>
</dbReference>
<keyword evidence="5" id="KW-0520">NAD</keyword>
<evidence type="ECO:0000259" key="6">
    <source>
        <dbReference type="Pfam" id="PF00725"/>
    </source>
</evidence>
<proteinExistence type="inferred from homology"/>
<dbReference type="Proteomes" id="UP000198253">
    <property type="component" value="Chromosome I"/>
</dbReference>
<evidence type="ECO:0000256" key="1">
    <source>
        <dbReference type="ARBA" id="ARBA00005086"/>
    </source>
</evidence>
<keyword evidence="9" id="KW-1185">Reference proteome</keyword>
<organism evidence="8 9">
    <name type="scientific">Micromonospora echinospora</name>
    <name type="common">Micromonospora purpurea</name>
    <dbReference type="NCBI Taxonomy" id="1877"/>
    <lineage>
        <taxon>Bacteria</taxon>
        <taxon>Bacillati</taxon>
        <taxon>Actinomycetota</taxon>
        <taxon>Actinomycetes</taxon>
        <taxon>Micromonosporales</taxon>
        <taxon>Micromonosporaceae</taxon>
        <taxon>Micromonospora</taxon>
    </lineage>
</organism>
<dbReference type="PANTHER" id="PTHR48075:SF5">
    <property type="entry name" value="3-HYDROXYBUTYRYL-COA DEHYDROGENASE"/>
    <property type="match status" value="1"/>
</dbReference>
<dbReference type="Gene3D" id="3.40.50.720">
    <property type="entry name" value="NAD(P)-binding Rossmann-like Domain"/>
    <property type="match status" value="1"/>
</dbReference>
<evidence type="ECO:0000313" key="9">
    <source>
        <dbReference type="Proteomes" id="UP000198253"/>
    </source>
</evidence>
<comment type="pathway">
    <text evidence="1">Lipid metabolism; butanoate metabolism.</text>
</comment>
<protein>
    <submittedName>
        <fullName evidence="8">3-hydroxybutyryl-CoA dehydrogenase</fullName>
    </submittedName>
</protein>
<dbReference type="Gene3D" id="1.10.1040.10">
    <property type="entry name" value="N-(1-d-carboxylethyl)-l-norvaline Dehydrogenase, domain 2"/>
    <property type="match status" value="1"/>
</dbReference>
<accession>A0A1C4ZTC5</accession>
<dbReference type="InterPro" id="IPR008927">
    <property type="entry name" value="6-PGluconate_DH-like_C_sf"/>
</dbReference>
<dbReference type="EMBL" id="LT607413">
    <property type="protein sequence ID" value="SCF36041.1"/>
    <property type="molecule type" value="Genomic_DNA"/>
</dbReference>
<feature type="binding site" evidence="5">
    <location>
        <position position="148"/>
    </location>
    <ligand>
        <name>NAD(+)</name>
        <dbReference type="ChEBI" id="CHEBI:57540"/>
    </ligand>
</feature>
<dbReference type="InterPro" id="IPR036291">
    <property type="entry name" value="NAD(P)-bd_dom_sf"/>
</dbReference>